<keyword evidence="2" id="KW-0812">Transmembrane</keyword>
<dbReference type="AlphaFoldDB" id="A0A397W9G9"/>
<feature type="region of interest" description="Disordered" evidence="1">
    <location>
        <begin position="16"/>
        <end position="40"/>
    </location>
</feature>
<dbReference type="EMBL" id="QKWP01000022">
    <property type="protein sequence ID" value="RIB30089.1"/>
    <property type="molecule type" value="Genomic_DNA"/>
</dbReference>
<feature type="transmembrane region" description="Helical" evidence="2">
    <location>
        <begin position="44"/>
        <end position="66"/>
    </location>
</feature>
<reference evidence="3 4" key="1">
    <citation type="submission" date="2018-06" db="EMBL/GenBank/DDBJ databases">
        <title>Comparative genomics reveals the genomic features of Rhizophagus irregularis, R. cerebriforme, R. diaphanum and Gigaspora rosea, and their symbiotic lifestyle signature.</title>
        <authorList>
            <person name="Morin E."/>
            <person name="San Clemente H."/>
            <person name="Chen E.C.H."/>
            <person name="De La Providencia I."/>
            <person name="Hainaut M."/>
            <person name="Kuo A."/>
            <person name="Kohler A."/>
            <person name="Murat C."/>
            <person name="Tang N."/>
            <person name="Roy S."/>
            <person name="Loubradou J."/>
            <person name="Henrissat B."/>
            <person name="Grigoriev I.V."/>
            <person name="Corradi N."/>
            <person name="Roux C."/>
            <person name="Martin F.M."/>
        </authorList>
    </citation>
    <scope>NUCLEOTIDE SEQUENCE [LARGE SCALE GENOMIC DNA]</scope>
    <source>
        <strain evidence="3 4">DAOM 194757</strain>
    </source>
</reference>
<organism evidence="3 4">
    <name type="scientific">Gigaspora rosea</name>
    <dbReference type="NCBI Taxonomy" id="44941"/>
    <lineage>
        <taxon>Eukaryota</taxon>
        <taxon>Fungi</taxon>
        <taxon>Fungi incertae sedis</taxon>
        <taxon>Mucoromycota</taxon>
        <taxon>Glomeromycotina</taxon>
        <taxon>Glomeromycetes</taxon>
        <taxon>Diversisporales</taxon>
        <taxon>Gigasporaceae</taxon>
        <taxon>Gigaspora</taxon>
    </lineage>
</organism>
<feature type="compositionally biased region" description="Low complexity" evidence="1">
    <location>
        <begin position="22"/>
        <end position="33"/>
    </location>
</feature>
<keyword evidence="4" id="KW-1185">Reference proteome</keyword>
<accession>A0A397W9G9</accession>
<comment type="caution">
    <text evidence="3">The sequence shown here is derived from an EMBL/GenBank/DDBJ whole genome shotgun (WGS) entry which is preliminary data.</text>
</comment>
<evidence type="ECO:0000256" key="1">
    <source>
        <dbReference type="SAM" id="MobiDB-lite"/>
    </source>
</evidence>
<protein>
    <submittedName>
        <fullName evidence="3">Uncharacterized protein</fullName>
    </submittedName>
</protein>
<gene>
    <name evidence="3" type="ORF">C2G38_2027165</name>
</gene>
<dbReference type="OrthoDB" id="2433594at2759"/>
<keyword evidence="2" id="KW-1133">Transmembrane helix</keyword>
<keyword evidence="2" id="KW-0472">Membrane</keyword>
<evidence type="ECO:0000256" key="2">
    <source>
        <dbReference type="SAM" id="Phobius"/>
    </source>
</evidence>
<proteinExistence type="predicted"/>
<feature type="region of interest" description="Disordered" evidence="1">
    <location>
        <begin position="116"/>
        <end position="138"/>
    </location>
</feature>
<evidence type="ECO:0000313" key="3">
    <source>
        <dbReference type="EMBL" id="RIB30089.1"/>
    </source>
</evidence>
<sequence length="138" mass="15129">MSAINAMQKRFRRATIPTTNSTASTNVTETPVTTPTPSPTQPSATLIAIIVGIVIAGILILCSCWYRRRRQRILPTLTPTSRTVIGRPSSSYESAKRLEASSMEFRNRTWEEPISNIYKPAQTHPGSGADGSEVKPDI</sequence>
<evidence type="ECO:0000313" key="4">
    <source>
        <dbReference type="Proteomes" id="UP000266673"/>
    </source>
</evidence>
<name>A0A397W9G9_9GLOM</name>
<dbReference type="Proteomes" id="UP000266673">
    <property type="component" value="Unassembled WGS sequence"/>
</dbReference>